<dbReference type="AlphaFoldDB" id="A0A4R3N5H7"/>
<comment type="caution">
    <text evidence="2">The sequence shown here is derived from an EMBL/GenBank/DDBJ whole genome shotgun (WGS) entry which is preliminary data.</text>
</comment>
<organism evidence="2 3">
    <name type="scientific">Thiobaca trueperi</name>
    <dbReference type="NCBI Taxonomy" id="127458"/>
    <lineage>
        <taxon>Bacteria</taxon>
        <taxon>Pseudomonadati</taxon>
        <taxon>Pseudomonadota</taxon>
        <taxon>Gammaproteobacteria</taxon>
        <taxon>Chromatiales</taxon>
        <taxon>Chromatiaceae</taxon>
        <taxon>Thiobaca</taxon>
    </lineage>
</organism>
<keyword evidence="3" id="KW-1185">Reference proteome</keyword>
<sequence length="127" mass="14412">MDESRAAVRWLYSPFQTTEARNGASTMIEIEYIVKDSRGVERLRTADKKAADAYDRILENAERLAQLLRADQVLPNLPETDLENLTIYLARNAREVEQILKGKPMEREQTPPQESAEPVASLKVVKA</sequence>
<reference evidence="2 3" key="1">
    <citation type="submission" date="2019-03" db="EMBL/GenBank/DDBJ databases">
        <title>Genomic Encyclopedia of Type Strains, Phase IV (KMG-IV): sequencing the most valuable type-strain genomes for metagenomic binning, comparative biology and taxonomic classification.</title>
        <authorList>
            <person name="Goeker M."/>
        </authorList>
    </citation>
    <scope>NUCLEOTIDE SEQUENCE [LARGE SCALE GENOMIC DNA]</scope>
    <source>
        <strain evidence="2 3">DSM 13587</strain>
    </source>
</reference>
<gene>
    <name evidence="2" type="ORF">EDC35_101332</name>
</gene>
<name>A0A4R3N5H7_9GAMM</name>
<dbReference type="InterPro" id="IPR009813">
    <property type="entry name" value="Uncharacterised_YebG"/>
</dbReference>
<dbReference type="Pfam" id="PF07130">
    <property type="entry name" value="YebG"/>
    <property type="match status" value="1"/>
</dbReference>
<dbReference type="InterPro" id="IPR038627">
    <property type="entry name" value="YebG-like_sf"/>
</dbReference>
<evidence type="ECO:0008006" key="4">
    <source>
        <dbReference type="Google" id="ProtNLM"/>
    </source>
</evidence>
<protein>
    <recommendedName>
        <fullName evidence="4">YebG protein</fullName>
    </recommendedName>
</protein>
<accession>A0A4R3N5H7</accession>
<evidence type="ECO:0000256" key="1">
    <source>
        <dbReference type="SAM" id="MobiDB-lite"/>
    </source>
</evidence>
<dbReference type="Proteomes" id="UP000295717">
    <property type="component" value="Unassembled WGS sequence"/>
</dbReference>
<evidence type="ECO:0000313" key="2">
    <source>
        <dbReference type="EMBL" id="TCT24014.1"/>
    </source>
</evidence>
<dbReference type="EMBL" id="SMAO01000001">
    <property type="protein sequence ID" value="TCT24014.1"/>
    <property type="molecule type" value="Genomic_DNA"/>
</dbReference>
<proteinExistence type="predicted"/>
<feature type="region of interest" description="Disordered" evidence="1">
    <location>
        <begin position="101"/>
        <end position="127"/>
    </location>
</feature>
<evidence type="ECO:0000313" key="3">
    <source>
        <dbReference type="Proteomes" id="UP000295717"/>
    </source>
</evidence>
<dbReference type="Gene3D" id="1.10.10.710">
    <property type="entry name" value="PSPTO_1197 like"/>
    <property type="match status" value="1"/>
</dbReference>